<accession>A0AAX4I720</accession>
<name>A0AAX4I720_9PEZI</name>
<feature type="transmembrane region" description="Helical" evidence="7">
    <location>
        <begin position="236"/>
        <end position="261"/>
    </location>
</feature>
<organism evidence="10 11">
    <name type="scientific">Colletotrichum destructivum</name>
    <dbReference type="NCBI Taxonomy" id="34406"/>
    <lineage>
        <taxon>Eukaryota</taxon>
        <taxon>Fungi</taxon>
        <taxon>Dikarya</taxon>
        <taxon>Ascomycota</taxon>
        <taxon>Pezizomycotina</taxon>
        <taxon>Sordariomycetes</taxon>
        <taxon>Hypocreomycetidae</taxon>
        <taxon>Glomerellales</taxon>
        <taxon>Glomerellaceae</taxon>
        <taxon>Colletotrichum</taxon>
        <taxon>Colletotrichum destructivum species complex</taxon>
    </lineage>
</organism>
<evidence type="ECO:0000256" key="5">
    <source>
        <dbReference type="ARBA" id="ARBA00038359"/>
    </source>
</evidence>
<feature type="transmembrane region" description="Helical" evidence="7">
    <location>
        <begin position="353"/>
        <end position="373"/>
    </location>
</feature>
<evidence type="ECO:0000256" key="8">
    <source>
        <dbReference type="SAM" id="SignalP"/>
    </source>
</evidence>
<evidence type="ECO:0000313" key="10">
    <source>
        <dbReference type="EMBL" id="WQF79180.1"/>
    </source>
</evidence>
<feature type="region of interest" description="Disordered" evidence="6">
    <location>
        <begin position="489"/>
        <end position="511"/>
    </location>
</feature>
<dbReference type="InterPro" id="IPR052337">
    <property type="entry name" value="SAT4-like"/>
</dbReference>
<evidence type="ECO:0000256" key="7">
    <source>
        <dbReference type="SAM" id="Phobius"/>
    </source>
</evidence>
<feature type="transmembrane region" description="Helical" evidence="7">
    <location>
        <begin position="205"/>
        <end position="224"/>
    </location>
</feature>
<dbReference type="PANTHER" id="PTHR33048:SF47">
    <property type="entry name" value="INTEGRAL MEMBRANE PROTEIN-RELATED"/>
    <property type="match status" value="1"/>
</dbReference>
<keyword evidence="4 7" id="KW-0472">Membrane</keyword>
<proteinExistence type="inferred from homology"/>
<feature type="signal peptide" evidence="8">
    <location>
        <begin position="1"/>
        <end position="19"/>
    </location>
</feature>
<evidence type="ECO:0000313" key="11">
    <source>
        <dbReference type="Proteomes" id="UP001322277"/>
    </source>
</evidence>
<feature type="transmembrane region" description="Helical" evidence="7">
    <location>
        <begin position="314"/>
        <end position="333"/>
    </location>
</feature>
<dbReference type="Pfam" id="PF20684">
    <property type="entry name" value="Fung_rhodopsin"/>
    <property type="match status" value="1"/>
</dbReference>
<keyword evidence="11" id="KW-1185">Reference proteome</keyword>
<keyword evidence="8" id="KW-0732">Signal</keyword>
<evidence type="ECO:0000256" key="1">
    <source>
        <dbReference type="ARBA" id="ARBA00004141"/>
    </source>
</evidence>
<comment type="subcellular location">
    <subcellularLocation>
        <location evidence="1">Membrane</location>
        <topology evidence="1">Multi-pass membrane protein</topology>
    </subcellularLocation>
</comment>
<dbReference type="AlphaFoldDB" id="A0AAX4I720"/>
<gene>
    <name evidence="10" type="ORF">CDEST_04194</name>
</gene>
<feature type="chain" id="PRO_5043545220" description="Rhodopsin domain-containing protein" evidence="8">
    <location>
        <begin position="20"/>
        <end position="511"/>
    </location>
</feature>
<dbReference type="GeneID" id="87940697"/>
<keyword evidence="3 7" id="KW-1133">Transmembrane helix</keyword>
<dbReference type="EMBL" id="CP137307">
    <property type="protein sequence ID" value="WQF79180.1"/>
    <property type="molecule type" value="Genomic_DNA"/>
</dbReference>
<comment type="similarity">
    <text evidence="5">Belongs to the SAT4 family.</text>
</comment>
<feature type="transmembrane region" description="Helical" evidence="7">
    <location>
        <begin position="281"/>
        <end position="302"/>
    </location>
</feature>
<dbReference type="GO" id="GO:0016020">
    <property type="term" value="C:membrane"/>
    <property type="evidence" value="ECO:0007669"/>
    <property type="project" value="UniProtKB-SubCell"/>
</dbReference>
<dbReference type="InterPro" id="IPR049326">
    <property type="entry name" value="Rhodopsin_dom_fungi"/>
</dbReference>
<dbReference type="KEGG" id="cdet:87940697"/>
<dbReference type="Proteomes" id="UP001322277">
    <property type="component" value="Chromosome 3"/>
</dbReference>
<dbReference type="PANTHER" id="PTHR33048">
    <property type="entry name" value="PTH11-LIKE INTEGRAL MEMBRANE PROTEIN (AFU_ORTHOLOGUE AFUA_5G11245)"/>
    <property type="match status" value="1"/>
</dbReference>
<dbReference type="RefSeq" id="XP_062776404.1">
    <property type="nucleotide sequence ID" value="XM_062920353.1"/>
</dbReference>
<feature type="region of interest" description="Disordered" evidence="6">
    <location>
        <begin position="442"/>
        <end position="467"/>
    </location>
</feature>
<evidence type="ECO:0000256" key="6">
    <source>
        <dbReference type="SAM" id="MobiDB-lite"/>
    </source>
</evidence>
<evidence type="ECO:0000256" key="3">
    <source>
        <dbReference type="ARBA" id="ARBA00022989"/>
    </source>
</evidence>
<feature type="domain" description="Rhodopsin" evidence="9">
    <location>
        <begin position="145"/>
        <end position="379"/>
    </location>
</feature>
<keyword evidence="2 7" id="KW-0812">Transmembrane</keyword>
<sequence length="511" mass="57632">MCFPCLHSLLLFLCYSSHACVLFCPPLSPACVTNLIMSSAGTSSQTSNGLGFDDFFPTCANSCVSETLASVPSLDVTARYLCDVTRLHEAVSCSFQRCSIIDGFQTQRLLFDVCGLPRRDSGSSATASAVAGAIVAVSSVAVREYSQLTRVDYKIGLDDYALVFITVGANEYLGSVHNGLGKDIWTLTPEQINEFFRLFYISEHFYAFTVMFAKTNFLFFYLRLFSDERFRRLTWAIIWTCIFSAIYFLVATSIQCWPISYTWTKWDGEQSGHCHDINIQTWVHASVNIILDVVVVSLPISQIMRLNWRWKQKLGAGMMFAVALLITFVSILRLKTIKAFMKTSNPTWDIVPISNWSFVELNGFIFCSCMPAFRNYFRRIFRRRRGDLSLGNRGRLRTVVDRAIQPGGQLYEIASVDVDHDDGPDESLQELSQIDLGVGHLPADVPAMESDQGASKTSATEHADHDKNSVEMDLTDLYHLSSLIFESVQENARTPRRKYANKQEAEEERKK</sequence>
<evidence type="ECO:0000259" key="9">
    <source>
        <dbReference type="Pfam" id="PF20684"/>
    </source>
</evidence>
<evidence type="ECO:0000256" key="4">
    <source>
        <dbReference type="ARBA" id="ARBA00023136"/>
    </source>
</evidence>
<protein>
    <recommendedName>
        <fullName evidence="9">Rhodopsin domain-containing protein</fullName>
    </recommendedName>
</protein>
<reference evidence="11" key="1">
    <citation type="journal article" date="2023" name="bioRxiv">
        <title>Complete genome of the Medicago anthracnose fungus, Colletotrichum destructivum, reveals a mini-chromosome-like region within a core chromosome.</title>
        <authorList>
            <person name="Lapalu N."/>
            <person name="Simon A."/>
            <person name="Lu A."/>
            <person name="Plaumann P.-L."/>
            <person name="Amselem J."/>
            <person name="Pigne S."/>
            <person name="Auger A."/>
            <person name="Koch C."/>
            <person name="Dallery J.-F."/>
            <person name="O'Connell R.J."/>
        </authorList>
    </citation>
    <scope>NUCLEOTIDE SEQUENCE [LARGE SCALE GENOMIC DNA]</scope>
    <source>
        <strain evidence="11">CBS 520.97</strain>
    </source>
</reference>
<feature type="compositionally biased region" description="Basic and acidic residues" evidence="6">
    <location>
        <begin position="501"/>
        <end position="511"/>
    </location>
</feature>
<evidence type="ECO:0000256" key="2">
    <source>
        <dbReference type="ARBA" id="ARBA00022692"/>
    </source>
</evidence>